<dbReference type="AlphaFoldDB" id="A0A1J7H1U2"/>
<reference evidence="2 3" key="1">
    <citation type="journal article" date="2017" name="Plant Biotechnol. J.">
        <title>A comprehensive draft genome sequence for lupin (Lupinus angustifolius), an emerging health food: insights into plant-microbe interactions and legume evolution.</title>
        <authorList>
            <person name="Hane J.K."/>
            <person name="Ming Y."/>
            <person name="Kamphuis L.G."/>
            <person name="Nelson M.N."/>
            <person name="Garg G."/>
            <person name="Atkins C.A."/>
            <person name="Bayer P.E."/>
            <person name="Bravo A."/>
            <person name="Bringans S."/>
            <person name="Cannon S."/>
            <person name="Edwards D."/>
            <person name="Foley R."/>
            <person name="Gao L.L."/>
            <person name="Harrison M.J."/>
            <person name="Huang W."/>
            <person name="Hurgobin B."/>
            <person name="Li S."/>
            <person name="Liu C.W."/>
            <person name="McGrath A."/>
            <person name="Morahan G."/>
            <person name="Murray J."/>
            <person name="Weller J."/>
            <person name="Jian J."/>
            <person name="Singh K.B."/>
        </authorList>
    </citation>
    <scope>NUCLEOTIDE SEQUENCE [LARGE SCALE GENOMIC DNA]</scope>
    <source>
        <strain evidence="3">cv. Tanjil</strain>
        <tissue evidence="2">Whole plant</tissue>
    </source>
</reference>
<gene>
    <name evidence="2" type="ORF">TanjilG_20222</name>
</gene>
<name>A0A1J7H1U2_LUPAN</name>
<accession>A0A1J7H1U2</accession>
<dbReference type="EMBL" id="CM007376">
    <property type="protein sequence ID" value="OIV95772.1"/>
    <property type="molecule type" value="Genomic_DNA"/>
</dbReference>
<keyword evidence="3" id="KW-1185">Reference proteome</keyword>
<evidence type="ECO:0008006" key="4">
    <source>
        <dbReference type="Google" id="ProtNLM"/>
    </source>
</evidence>
<evidence type="ECO:0000313" key="3">
    <source>
        <dbReference type="Proteomes" id="UP000188354"/>
    </source>
</evidence>
<dbReference type="Gramene" id="OIV95772">
    <property type="protein sequence ID" value="OIV95772"/>
    <property type="gene ID" value="TanjilG_20222"/>
</dbReference>
<evidence type="ECO:0000256" key="1">
    <source>
        <dbReference type="SAM" id="SignalP"/>
    </source>
</evidence>
<keyword evidence="1" id="KW-0732">Signal</keyword>
<protein>
    <recommendedName>
        <fullName evidence="4">Transmembrane protein</fullName>
    </recommendedName>
</protein>
<feature type="signal peptide" evidence="1">
    <location>
        <begin position="1"/>
        <end position="27"/>
    </location>
</feature>
<dbReference type="STRING" id="3871.A0A1J7H1U2"/>
<feature type="chain" id="PRO_5012656320" description="Transmembrane protein" evidence="1">
    <location>
        <begin position="28"/>
        <end position="129"/>
    </location>
</feature>
<dbReference type="OMA" id="CHNQNPN"/>
<organism evidence="2 3">
    <name type="scientific">Lupinus angustifolius</name>
    <name type="common">Narrow-leaved blue lupine</name>
    <dbReference type="NCBI Taxonomy" id="3871"/>
    <lineage>
        <taxon>Eukaryota</taxon>
        <taxon>Viridiplantae</taxon>
        <taxon>Streptophyta</taxon>
        <taxon>Embryophyta</taxon>
        <taxon>Tracheophyta</taxon>
        <taxon>Spermatophyta</taxon>
        <taxon>Magnoliopsida</taxon>
        <taxon>eudicotyledons</taxon>
        <taxon>Gunneridae</taxon>
        <taxon>Pentapetalae</taxon>
        <taxon>rosids</taxon>
        <taxon>fabids</taxon>
        <taxon>Fabales</taxon>
        <taxon>Fabaceae</taxon>
        <taxon>Papilionoideae</taxon>
        <taxon>50 kb inversion clade</taxon>
        <taxon>genistoids sensu lato</taxon>
        <taxon>core genistoids</taxon>
        <taxon>Genisteae</taxon>
        <taxon>Lupinus</taxon>
    </lineage>
</organism>
<dbReference type="Proteomes" id="UP000188354">
    <property type="component" value="Chromosome LG16"/>
</dbReference>
<proteinExistence type="predicted"/>
<sequence length="129" mass="14805">MGNLHQPFTKFLCITLLFLFLVSYTTSSSSSNKEIQPQYPSSTTLSHYHPVFYLKNTDPKFLSKQETIKKRKRSKKNMKKMSKNNVKTRPFYVMLPKGFVPPSGSSPCHNDLPNSVSFFHCHLTSTTQP</sequence>
<evidence type="ECO:0000313" key="2">
    <source>
        <dbReference type="EMBL" id="OIV95772.1"/>
    </source>
</evidence>